<dbReference type="InterPro" id="IPR013785">
    <property type="entry name" value="Aldolase_TIM"/>
</dbReference>
<comment type="catalytic activity">
    <reaction evidence="1">
        <text>D-ribulose 5-phosphate + formaldehyde = D-arabino-hex-3-ulose 6-phosphate</text>
        <dbReference type="Rhea" id="RHEA:25201"/>
        <dbReference type="ChEBI" id="CHEBI:16842"/>
        <dbReference type="ChEBI" id="CHEBI:58121"/>
        <dbReference type="ChEBI" id="CHEBI:58542"/>
        <dbReference type="EC" id="4.1.2.43"/>
    </reaction>
</comment>
<comment type="similarity">
    <text evidence="4">Belongs to the HPS/KGPDC family. HPS subfamily.</text>
</comment>
<evidence type="ECO:0000256" key="1">
    <source>
        <dbReference type="ARBA" id="ARBA00000718"/>
    </source>
</evidence>
<evidence type="ECO:0000256" key="8">
    <source>
        <dbReference type="ARBA" id="ARBA00023277"/>
    </source>
</evidence>
<comment type="pathway">
    <text evidence="3">One-carbon metabolism; formaldehyde assimilation via RuMP pathway; D-fructose 6-phosphate from D-ribulose 5-phosphate and formaldehyde: step 1/2.</text>
</comment>
<evidence type="ECO:0000256" key="5">
    <source>
        <dbReference type="ARBA" id="ARBA00012890"/>
    </source>
</evidence>
<reference evidence="11" key="1">
    <citation type="journal article" date="2019" name="Int. J. Syst. Evol. Microbiol.">
        <title>The Global Catalogue of Microorganisms (GCM) 10K type strain sequencing project: providing services to taxonomists for standard genome sequencing and annotation.</title>
        <authorList>
            <consortium name="The Broad Institute Genomics Platform"/>
            <consortium name="The Broad Institute Genome Sequencing Center for Infectious Disease"/>
            <person name="Wu L."/>
            <person name="Ma J."/>
        </authorList>
    </citation>
    <scope>NUCLEOTIDE SEQUENCE [LARGE SCALE GENOMIC DNA]</scope>
    <source>
        <strain evidence="11">KCTC 33575</strain>
    </source>
</reference>
<keyword evidence="8" id="KW-0119">Carbohydrate metabolism</keyword>
<dbReference type="PANTHER" id="PTHR35039">
    <property type="entry name" value="3-KETO-L-GULONATE-6-PHOSPHATE DECARBOXYLASE SGBH-RELATED"/>
    <property type="match status" value="1"/>
</dbReference>
<proteinExistence type="inferred from homology"/>
<dbReference type="Proteomes" id="UP001597519">
    <property type="component" value="Unassembled WGS sequence"/>
</dbReference>
<dbReference type="CDD" id="cd04726">
    <property type="entry name" value="KGPDC_HPS"/>
    <property type="match status" value="1"/>
</dbReference>
<evidence type="ECO:0000256" key="3">
    <source>
        <dbReference type="ARBA" id="ARBA00005014"/>
    </source>
</evidence>
<evidence type="ECO:0000259" key="9">
    <source>
        <dbReference type="SMART" id="SM00934"/>
    </source>
</evidence>
<evidence type="ECO:0000256" key="4">
    <source>
        <dbReference type="ARBA" id="ARBA00006350"/>
    </source>
</evidence>
<comment type="function">
    <text evidence="2">Catalyzes the condensation of ribulose 5-phosphate with formaldehyde to form 3-hexulose 6-phosphate.</text>
</comment>
<dbReference type="NCBIfam" id="TIGR03128">
    <property type="entry name" value="RuMP_HxlA"/>
    <property type="match status" value="1"/>
</dbReference>
<dbReference type="Pfam" id="PF00215">
    <property type="entry name" value="OMPdecase"/>
    <property type="match status" value="1"/>
</dbReference>
<name>A0ABW5WXE9_9STAP</name>
<dbReference type="InterPro" id="IPR001754">
    <property type="entry name" value="OMPdeCOase_dom"/>
</dbReference>
<dbReference type="RefSeq" id="WP_377775839.1">
    <property type="nucleotide sequence ID" value="NZ_JBHUOQ010000005.1"/>
</dbReference>
<keyword evidence="11" id="KW-1185">Reference proteome</keyword>
<dbReference type="SUPFAM" id="SSF51366">
    <property type="entry name" value="Ribulose-phoshate binding barrel"/>
    <property type="match status" value="1"/>
</dbReference>
<evidence type="ECO:0000256" key="2">
    <source>
        <dbReference type="ARBA" id="ARBA00002272"/>
    </source>
</evidence>
<sequence length="207" mass="22936">MKLQIALDRLSREKCIEVIDTVKEHIDIIEIGTGVINEYGLSLVRDIKQLYPDKKILADLKICDAGESESRNAFEYGADIITVMSFADPSTIEACVKNAEKYERETVVDLLNNQSEETLHQLAGINVTSVSLHIGKDQQKDGAVFSPLSRHIHNFDFNVYVAGGINNENIDDYLKLKPEVVIVGSGITKSADPASAGEQLKRKISLY</sequence>
<dbReference type="GO" id="GO:0043801">
    <property type="term" value="F:hexulose-6-phosphate synthase activity"/>
    <property type="evidence" value="ECO:0007669"/>
    <property type="project" value="UniProtKB-EC"/>
</dbReference>
<dbReference type="Gene3D" id="3.20.20.70">
    <property type="entry name" value="Aldolase class I"/>
    <property type="match status" value="1"/>
</dbReference>
<dbReference type="PANTHER" id="PTHR35039:SF3">
    <property type="entry name" value="3-KETO-L-GULONATE-6-PHOSPHATE DECARBOXYLASE SGBH-RELATED"/>
    <property type="match status" value="1"/>
</dbReference>
<dbReference type="InterPro" id="IPR017553">
    <property type="entry name" value="3-hexulose-6-phosphate_synth"/>
</dbReference>
<keyword evidence="7 10" id="KW-0456">Lyase</keyword>
<organism evidence="10 11">
    <name type="scientific">Corticicoccus populi</name>
    <dbReference type="NCBI Taxonomy" id="1812821"/>
    <lineage>
        <taxon>Bacteria</taxon>
        <taxon>Bacillati</taxon>
        <taxon>Bacillota</taxon>
        <taxon>Bacilli</taxon>
        <taxon>Bacillales</taxon>
        <taxon>Staphylococcaceae</taxon>
        <taxon>Corticicoccus</taxon>
    </lineage>
</organism>
<dbReference type="InterPro" id="IPR041710">
    <property type="entry name" value="HPS/KGPDC"/>
</dbReference>
<dbReference type="EC" id="4.1.2.43" evidence="5"/>
<evidence type="ECO:0000256" key="7">
    <source>
        <dbReference type="ARBA" id="ARBA00023239"/>
    </source>
</evidence>
<evidence type="ECO:0000256" key="6">
    <source>
        <dbReference type="ARBA" id="ARBA00022563"/>
    </source>
</evidence>
<accession>A0ABW5WXE9</accession>
<keyword evidence="6" id="KW-0554">One-carbon metabolism</keyword>
<dbReference type="EMBL" id="JBHUOQ010000005">
    <property type="protein sequence ID" value="MFD2831516.1"/>
    <property type="molecule type" value="Genomic_DNA"/>
</dbReference>
<comment type="caution">
    <text evidence="10">The sequence shown here is derived from an EMBL/GenBank/DDBJ whole genome shotgun (WGS) entry which is preliminary data.</text>
</comment>
<evidence type="ECO:0000313" key="10">
    <source>
        <dbReference type="EMBL" id="MFD2831516.1"/>
    </source>
</evidence>
<protein>
    <recommendedName>
        <fullName evidence="5">3-hexulose-6-phosphate synthase</fullName>
        <ecNumber evidence="5">4.1.2.43</ecNumber>
    </recommendedName>
</protein>
<evidence type="ECO:0000313" key="11">
    <source>
        <dbReference type="Proteomes" id="UP001597519"/>
    </source>
</evidence>
<dbReference type="SMART" id="SM00934">
    <property type="entry name" value="OMPdecase"/>
    <property type="match status" value="1"/>
</dbReference>
<gene>
    <name evidence="10" type="primary">hxlA</name>
    <name evidence="10" type="ORF">ACFSX4_13650</name>
</gene>
<dbReference type="InterPro" id="IPR011060">
    <property type="entry name" value="RibuloseP-bd_barrel"/>
</dbReference>
<feature type="domain" description="Orotidine 5'-phosphate decarboxylase" evidence="9">
    <location>
        <begin position="2"/>
        <end position="200"/>
    </location>
</feature>